<comment type="caution">
    <text evidence="4">The sequence shown here is derived from an EMBL/GenBank/DDBJ whole genome shotgun (WGS) entry which is preliminary data.</text>
</comment>
<evidence type="ECO:0000313" key="5">
    <source>
        <dbReference type="Proteomes" id="UP000815325"/>
    </source>
</evidence>
<reference evidence="4" key="1">
    <citation type="submission" date="2017-08" db="EMBL/GenBank/DDBJ databases">
        <authorList>
            <person name="Polle J.E."/>
            <person name="Barry K."/>
            <person name="Cushman J."/>
            <person name="Schmutz J."/>
            <person name="Tran D."/>
            <person name="Hathwaick L.T."/>
            <person name="Yim W.C."/>
            <person name="Jenkins J."/>
            <person name="Mckie-Krisberg Z.M."/>
            <person name="Prochnik S."/>
            <person name="Lindquist E."/>
            <person name="Dockter R.B."/>
            <person name="Adam C."/>
            <person name="Molina H."/>
            <person name="Bunkerborg J."/>
            <person name="Jin E."/>
            <person name="Buchheim M."/>
            <person name="Magnuson J."/>
        </authorList>
    </citation>
    <scope>NUCLEOTIDE SEQUENCE</scope>
    <source>
        <strain evidence="4">CCAP 19/18</strain>
    </source>
</reference>
<proteinExistence type="inferred from homology"/>
<name>A0ABQ7GK38_DUNSA</name>
<dbReference type="Proteomes" id="UP000815325">
    <property type="component" value="Unassembled WGS sequence"/>
</dbReference>
<gene>
    <name evidence="4" type="ORF">DUNSADRAFT_8072</name>
</gene>
<dbReference type="PANTHER" id="PTHR10902">
    <property type="entry name" value="60S RIBOSOMAL PROTEIN L35A"/>
    <property type="match status" value="1"/>
</dbReference>
<dbReference type="Gene3D" id="2.40.10.190">
    <property type="entry name" value="translation elongation factor selb, chain A, domain 4"/>
    <property type="match status" value="1"/>
</dbReference>
<dbReference type="InterPro" id="IPR009000">
    <property type="entry name" value="Transl_B-barrel_sf"/>
</dbReference>
<keyword evidence="3" id="KW-0687">Ribonucleoprotein</keyword>
<evidence type="ECO:0000256" key="2">
    <source>
        <dbReference type="ARBA" id="ARBA00022980"/>
    </source>
</evidence>
<organism evidence="4 5">
    <name type="scientific">Dunaliella salina</name>
    <name type="common">Green alga</name>
    <name type="synonym">Protococcus salinus</name>
    <dbReference type="NCBI Taxonomy" id="3046"/>
    <lineage>
        <taxon>Eukaryota</taxon>
        <taxon>Viridiplantae</taxon>
        <taxon>Chlorophyta</taxon>
        <taxon>core chlorophytes</taxon>
        <taxon>Chlorophyceae</taxon>
        <taxon>CS clade</taxon>
        <taxon>Chlamydomonadales</taxon>
        <taxon>Dunaliellaceae</taxon>
        <taxon>Dunaliella</taxon>
    </lineage>
</organism>
<evidence type="ECO:0000256" key="1">
    <source>
        <dbReference type="ARBA" id="ARBA00009269"/>
    </source>
</evidence>
<evidence type="ECO:0000313" key="4">
    <source>
        <dbReference type="EMBL" id="KAF5834972.1"/>
    </source>
</evidence>
<dbReference type="SUPFAM" id="SSF50447">
    <property type="entry name" value="Translation proteins"/>
    <property type="match status" value="1"/>
</dbReference>
<dbReference type="InterPro" id="IPR001780">
    <property type="entry name" value="Ribosomal_eL33"/>
</dbReference>
<sequence length="108" mass="12347">MGGERVRLFVKGQIQSYIRNRKVQHTHTSIIKIEGVNSAKETEFYMGKKLAYIYKAKTQKQGTFFRCIWGKVTRQHGNTGAVRAKFRKNLPPSSLGGSVRVMLYPSRV</sequence>
<protein>
    <submittedName>
        <fullName evidence="4">Component of cytosolic 80S ribosome and 60S large subunit</fullName>
    </submittedName>
</protein>
<dbReference type="InterPro" id="IPR018266">
    <property type="entry name" value="Ribosomal_eL33_CS"/>
</dbReference>
<dbReference type="HAMAP" id="MF_00573">
    <property type="entry name" value="Ribosomal_eL33"/>
    <property type="match status" value="1"/>
</dbReference>
<dbReference type="InterPro" id="IPR038661">
    <property type="entry name" value="Ribosomal_eL33_sf"/>
</dbReference>
<evidence type="ECO:0000256" key="3">
    <source>
        <dbReference type="ARBA" id="ARBA00023274"/>
    </source>
</evidence>
<dbReference type="EMBL" id="MU069728">
    <property type="protein sequence ID" value="KAF5834972.1"/>
    <property type="molecule type" value="Genomic_DNA"/>
</dbReference>
<dbReference type="Pfam" id="PF01247">
    <property type="entry name" value="Ribosomal_L35Ae"/>
    <property type="match status" value="1"/>
</dbReference>
<comment type="similarity">
    <text evidence="1">Belongs to the eukaryotic ribosomal protein eL33 family.</text>
</comment>
<keyword evidence="2" id="KW-0689">Ribosomal protein</keyword>
<keyword evidence="5" id="KW-1185">Reference proteome</keyword>
<dbReference type="PROSITE" id="PS01105">
    <property type="entry name" value="RIBOSOMAL_L35AE"/>
    <property type="match status" value="1"/>
</dbReference>
<accession>A0ABQ7GK38</accession>